<proteinExistence type="predicted"/>
<dbReference type="Proteomes" id="UP000510869">
    <property type="component" value="Chromosome"/>
</dbReference>
<dbReference type="OrthoDB" id="148042at2157"/>
<gene>
    <name evidence="2" type="ORF">HYG81_09000</name>
</gene>
<dbReference type="Pfam" id="PF23960">
    <property type="entry name" value="DUF7289"/>
    <property type="match status" value="1"/>
</dbReference>
<dbReference type="GO" id="GO:0030020">
    <property type="term" value="F:extracellular matrix structural constituent conferring tensile strength"/>
    <property type="evidence" value="ECO:0007669"/>
    <property type="project" value="TreeGrafter"/>
</dbReference>
<dbReference type="PANTHER" id="PTHR22588">
    <property type="entry name" value="VWFA DOMAIN-CONTAINING PROTEIN"/>
    <property type="match status" value="1"/>
</dbReference>
<feature type="domain" description="VWFA" evidence="1">
    <location>
        <begin position="703"/>
        <end position="805"/>
    </location>
</feature>
<dbReference type="Gene3D" id="3.40.50.410">
    <property type="entry name" value="von Willebrand factor, type A domain"/>
    <property type="match status" value="1"/>
</dbReference>
<sequence>MLVFVAGSAMFDALESQTHAEQTEQTLRQFDSDLATLGIQEDTPKSVYLDEGTESKLVTDGELTVAVSDGYVRDESDPIELRTLVTTDEGGNKFAYQGGGLWRLDGDRATVVTEPNLRYYTETVDGEHVGRVDISPTTIDGSIGSGEHRAQQTSLNTFESFGNDIEYVNYVTVEVTGTSYHHGWYDFLKEEFDATDESNVPASCTNPGNVGENIICHDEAGETVTVVATVDGETPLANLVNIEPTVYGGLYIEGTSDRFKNRLEVNGYDDHTTGTNESEDLFLVNYDSYDLHKHANISGIPVVNGQLGSEGNPNISAIGYGVTVNPGPKGKKFDEDNDAYWLDAHKNALATELSSSYSDIDEIDDEIDDVQTNYLNGNPTADGTVTAGLYEGTGSINTLDSSDGNVHIDADSDVELRNVEVKGDNRTSIYVDGDVDLSNVDIKPDDRANALWIYASSDSEITINGDFQGVIYAPGADIEIADGTTIDGAVVAGNDAGIGDNVEINFDRSLRTDTPLSDADENKLFEYGDTRAPIDATFVLDRSGSMGPHNPSDDVATYSPTEIKEIEGEVWRPISVDEPFRNMESGELLTDGNDIILRNTTTNKTKRLDYRDSADPDNWQEIRVDSCGFFCSDKADIGKFNHPGNDPSGVRVEATKDFIELMNESNGDRVGIYEFEENANVLYELDGDLEAAKQSVEGNAYLGTNMAAGLDEALDDYRRNGEEGQERITVLLSDGKNSDDDYNDDMDDLVDEANTLNTTIYTVGLTGPEDTPIPESQLETWAQDTGGEFYKADNADALREIFETIAKDEVEVDADMQIGISVTNERETTSGYAISVSEQTVTINK</sequence>
<keyword evidence="3" id="KW-1185">Reference proteome</keyword>
<dbReference type="InterPro" id="IPR055729">
    <property type="entry name" value="DUF7305"/>
</dbReference>
<dbReference type="InterPro" id="IPR055713">
    <property type="entry name" value="DUF7289"/>
</dbReference>
<dbReference type="CDD" id="cd00198">
    <property type="entry name" value="vWFA"/>
    <property type="match status" value="1"/>
</dbReference>
<dbReference type="InterPro" id="IPR002035">
    <property type="entry name" value="VWF_A"/>
</dbReference>
<accession>A0A7D6GMB1</accession>
<evidence type="ECO:0000313" key="2">
    <source>
        <dbReference type="EMBL" id="QLK27840.1"/>
    </source>
</evidence>
<dbReference type="SMART" id="SM00327">
    <property type="entry name" value="VWA"/>
    <property type="match status" value="1"/>
</dbReference>
<dbReference type="GeneID" id="56143339"/>
<dbReference type="PANTHER" id="PTHR22588:SF15">
    <property type="entry name" value="VWFA DOMAIN-CONTAINING PROTEIN"/>
    <property type="match status" value="1"/>
</dbReference>
<dbReference type="InterPro" id="IPR052229">
    <property type="entry name" value="Collagen-VI/PIF"/>
</dbReference>
<dbReference type="RefSeq" id="WP_180842999.1">
    <property type="nucleotide sequence ID" value="NZ_CP059154.1"/>
</dbReference>
<evidence type="ECO:0000313" key="3">
    <source>
        <dbReference type="Proteomes" id="UP000510869"/>
    </source>
</evidence>
<dbReference type="PROSITE" id="PS50234">
    <property type="entry name" value="VWFA"/>
    <property type="match status" value="1"/>
</dbReference>
<reference evidence="2 3" key="1">
    <citation type="submission" date="2020-07" db="EMBL/GenBank/DDBJ databases">
        <title>Natrinema (YPL30) sp. nov. and Haloterrigena xxxxxx (YPL8) sp. nov., isolated from a salt mine.</title>
        <authorList>
            <person name="Cui H."/>
        </authorList>
    </citation>
    <scope>NUCLEOTIDE SEQUENCE [LARGE SCALE GENOMIC DNA]</scope>
    <source>
        <strain evidence="2 3">YPL13</strain>
    </source>
</reference>
<organism evidence="2 3">
    <name type="scientific">Natrinema zhouii</name>
    <dbReference type="NCBI Taxonomy" id="1710539"/>
    <lineage>
        <taxon>Archaea</taxon>
        <taxon>Methanobacteriati</taxon>
        <taxon>Methanobacteriota</taxon>
        <taxon>Stenosarchaea group</taxon>
        <taxon>Halobacteria</taxon>
        <taxon>Halobacteriales</taxon>
        <taxon>Natrialbaceae</taxon>
        <taxon>Natrinema</taxon>
    </lineage>
</organism>
<dbReference type="InterPro" id="IPR036465">
    <property type="entry name" value="vWFA_dom_sf"/>
</dbReference>
<protein>
    <submittedName>
        <fullName evidence="2">DUF2572 family protein</fullName>
    </submittedName>
</protein>
<evidence type="ECO:0000259" key="1">
    <source>
        <dbReference type="PROSITE" id="PS50234"/>
    </source>
</evidence>
<name>A0A7D6GMB1_9EURY</name>
<dbReference type="KEGG" id="nay:HYG81_09000"/>
<dbReference type="SUPFAM" id="SSF53300">
    <property type="entry name" value="vWA-like"/>
    <property type="match status" value="1"/>
</dbReference>
<dbReference type="AlphaFoldDB" id="A0A7D6GMB1"/>
<dbReference type="Pfam" id="PF23981">
    <property type="entry name" value="DUF7305"/>
    <property type="match status" value="1"/>
</dbReference>
<dbReference type="Pfam" id="PF00092">
    <property type="entry name" value="VWA"/>
    <property type="match status" value="1"/>
</dbReference>
<dbReference type="EMBL" id="CP059154">
    <property type="protein sequence ID" value="QLK27840.1"/>
    <property type="molecule type" value="Genomic_DNA"/>
</dbReference>